<organism evidence="2 3">
    <name type="scientific">Serendipita vermifera MAFF 305830</name>
    <dbReference type="NCBI Taxonomy" id="933852"/>
    <lineage>
        <taxon>Eukaryota</taxon>
        <taxon>Fungi</taxon>
        <taxon>Dikarya</taxon>
        <taxon>Basidiomycota</taxon>
        <taxon>Agaricomycotina</taxon>
        <taxon>Agaricomycetes</taxon>
        <taxon>Sebacinales</taxon>
        <taxon>Serendipitaceae</taxon>
        <taxon>Serendipita</taxon>
    </lineage>
</organism>
<evidence type="ECO:0000313" key="3">
    <source>
        <dbReference type="Proteomes" id="UP000054097"/>
    </source>
</evidence>
<dbReference type="Proteomes" id="UP000054097">
    <property type="component" value="Unassembled WGS sequence"/>
</dbReference>
<evidence type="ECO:0000313" key="2">
    <source>
        <dbReference type="EMBL" id="KIM33633.1"/>
    </source>
</evidence>
<feature type="region of interest" description="Disordered" evidence="1">
    <location>
        <begin position="30"/>
        <end position="49"/>
    </location>
</feature>
<protein>
    <submittedName>
        <fullName evidence="2">Uncharacterized protein</fullName>
    </submittedName>
</protein>
<evidence type="ECO:0000256" key="1">
    <source>
        <dbReference type="SAM" id="MobiDB-lite"/>
    </source>
</evidence>
<accession>A0A0C2X6E8</accession>
<reference evidence="3" key="2">
    <citation type="submission" date="2015-01" db="EMBL/GenBank/DDBJ databases">
        <title>Evolutionary Origins and Diversification of the Mycorrhizal Mutualists.</title>
        <authorList>
            <consortium name="DOE Joint Genome Institute"/>
            <consortium name="Mycorrhizal Genomics Consortium"/>
            <person name="Kohler A."/>
            <person name="Kuo A."/>
            <person name="Nagy L.G."/>
            <person name="Floudas D."/>
            <person name="Copeland A."/>
            <person name="Barry K.W."/>
            <person name="Cichocki N."/>
            <person name="Veneault-Fourrey C."/>
            <person name="LaButti K."/>
            <person name="Lindquist E.A."/>
            <person name="Lipzen A."/>
            <person name="Lundell T."/>
            <person name="Morin E."/>
            <person name="Murat C."/>
            <person name="Riley R."/>
            <person name="Ohm R."/>
            <person name="Sun H."/>
            <person name="Tunlid A."/>
            <person name="Henrissat B."/>
            <person name="Grigoriev I.V."/>
            <person name="Hibbett D.S."/>
            <person name="Martin F."/>
        </authorList>
    </citation>
    <scope>NUCLEOTIDE SEQUENCE [LARGE SCALE GENOMIC DNA]</scope>
    <source>
        <strain evidence="3">MAFF 305830</strain>
    </source>
</reference>
<reference evidence="2 3" key="1">
    <citation type="submission" date="2014-04" db="EMBL/GenBank/DDBJ databases">
        <authorList>
            <consortium name="DOE Joint Genome Institute"/>
            <person name="Kuo A."/>
            <person name="Zuccaro A."/>
            <person name="Kohler A."/>
            <person name="Nagy L.G."/>
            <person name="Floudas D."/>
            <person name="Copeland A."/>
            <person name="Barry K.W."/>
            <person name="Cichocki N."/>
            <person name="Veneault-Fourrey C."/>
            <person name="LaButti K."/>
            <person name="Lindquist E.A."/>
            <person name="Lipzen A."/>
            <person name="Lundell T."/>
            <person name="Morin E."/>
            <person name="Murat C."/>
            <person name="Sun H."/>
            <person name="Tunlid A."/>
            <person name="Henrissat B."/>
            <person name="Grigoriev I.V."/>
            <person name="Hibbett D.S."/>
            <person name="Martin F."/>
            <person name="Nordberg H.P."/>
            <person name="Cantor M.N."/>
            <person name="Hua S.X."/>
        </authorList>
    </citation>
    <scope>NUCLEOTIDE SEQUENCE [LARGE SCALE GENOMIC DNA]</scope>
    <source>
        <strain evidence="2 3">MAFF 305830</strain>
    </source>
</reference>
<keyword evidence="3" id="KW-1185">Reference proteome</keyword>
<sequence>MRNVVLGLDQFWFTRAVRNQITSHFESIAHSYTPSGDGGRRDAGSSNHPWTLHTRPVGVIFRAFGAIQHGFHFNMGPSPQGLIEPTRNSTTKLTEEHPISQYYASNQPFPYNGVRKLQVEECRIWNQKQSGRHPRKAASHQRLFHTITQRPYTHTRNLFKILYIAAMKDLCPNQAHSWSQNLPRLSQDDGHWSENQRKPTFIENPSVTLTINPLLDPTGFPNAIQLYFSLKISTQTPVYCHKAVSARMESRKRIFDELAAQDPLPPSHEALLLAPPESVSVKDAVTFHLQTCYTEQLQRSEGVRKHLLNQALSPLTRIQEAAVFASHFHESKPPSLDFEIWSQFAPVSEQILEASTSPTTFLRRLPEYVRKGLVSIASKDDIDHEGQSQQYYTRLLDISPDQYARLLEEFAKTFPDNLAFVVLQLQYLGFGDRASLLLASTLKDLGFEGVEIQLDPSIEGTFPDLRPSYSGTTIHSVANRDVQDRIQSTTNTRMKNFLQSNKELAWTIVRWDTLTRPVADRRDFRRDEDLGAIEAVLIDVIAPNLNKARGGWIHDLDPPTSIAEPLARMFALLPNARDSDPVPEEIPQDLREMVDLEETLMGELATLPNFGGVFGGPVTVHVKGEFVDRIRFLNGNATCVHILDFIPEEVGDGKIEPSLTSAVAGRAMTLYKKILGLLYMIETGEDPDHDDIRGQDGPVIDLWRFPRKHKWWGLSALLLGLYIRRIRPYALHSWSSELAYLLQHPTLAMLPLALHDTLDPSLQGPQAMAEIGITIVENTHITQAMNAPVDPQLRQKAGTLQRVIYGPGDQDFANALVKGYAGSMYYRQTHAKYDRRRFVLVHALSVALNRLTEDRAATTKPPQNQEERIALLDAVASDFQKVKVASGVAQALEIEVHRQLIFDKAQGALIGKVVEEADDGEMEERPKKRRKVDPLHPRNNGLLARGGPKSTARREQLQELQDYDSLTEKLGMPSSIGHIANGQRFAEFNSARFAEKRHQRAEAMGRWIQAEQVQELVVVVKALDRDLTYQAFEDSPFRECAIGSLPTSH</sequence>
<name>A0A0C2X6E8_SERVB</name>
<gene>
    <name evidence="2" type="ORF">M408DRAFT_6069</name>
</gene>
<dbReference type="STRING" id="933852.A0A0C2X6E8"/>
<dbReference type="EMBL" id="KN824278">
    <property type="protein sequence ID" value="KIM33633.1"/>
    <property type="molecule type" value="Genomic_DNA"/>
</dbReference>
<feature type="region of interest" description="Disordered" evidence="1">
    <location>
        <begin position="918"/>
        <end position="952"/>
    </location>
</feature>
<dbReference type="AlphaFoldDB" id="A0A0C2X6E8"/>
<proteinExistence type="predicted"/>
<dbReference type="HOGENOM" id="CLU_010763_0_0_1"/>